<dbReference type="GO" id="GO:0005524">
    <property type="term" value="F:ATP binding"/>
    <property type="evidence" value="ECO:0007669"/>
    <property type="project" value="UniProtKB-UniRule"/>
</dbReference>
<dbReference type="Pfam" id="PF00069">
    <property type="entry name" value="Pkinase"/>
    <property type="match status" value="1"/>
</dbReference>
<dbReference type="PANTHER" id="PTHR48016">
    <property type="entry name" value="MAP KINASE KINASE KINASE SSK2-RELATED-RELATED"/>
    <property type="match status" value="1"/>
</dbReference>
<evidence type="ECO:0000256" key="5">
    <source>
        <dbReference type="PROSITE-ProRule" id="PRU10141"/>
    </source>
</evidence>
<evidence type="ECO:0000313" key="8">
    <source>
        <dbReference type="EMBL" id="KAG2190004.1"/>
    </source>
</evidence>
<organism evidence="8 9">
    <name type="scientific">Mucor plumbeus</name>
    <dbReference type="NCBI Taxonomy" id="97098"/>
    <lineage>
        <taxon>Eukaryota</taxon>
        <taxon>Fungi</taxon>
        <taxon>Fungi incertae sedis</taxon>
        <taxon>Mucoromycota</taxon>
        <taxon>Mucoromycotina</taxon>
        <taxon>Mucoromycetes</taxon>
        <taxon>Mucorales</taxon>
        <taxon>Mucorineae</taxon>
        <taxon>Mucoraceae</taxon>
        <taxon>Mucor</taxon>
    </lineage>
</organism>
<dbReference type="EMBL" id="JAEPRC010001094">
    <property type="protein sequence ID" value="KAG2190004.1"/>
    <property type="molecule type" value="Genomic_DNA"/>
</dbReference>
<feature type="region of interest" description="Disordered" evidence="6">
    <location>
        <begin position="229"/>
        <end position="264"/>
    </location>
</feature>
<feature type="compositionally biased region" description="Polar residues" evidence="6">
    <location>
        <begin position="199"/>
        <end position="213"/>
    </location>
</feature>
<keyword evidence="4 5" id="KW-0067">ATP-binding</keyword>
<evidence type="ECO:0000256" key="4">
    <source>
        <dbReference type="ARBA" id="ARBA00022840"/>
    </source>
</evidence>
<evidence type="ECO:0000313" key="9">
    <source>
        <dbReference type="Proteomes" id="UP000650833"/>
    </source>
</evidence>
<dbReference type="Proteomes" id="UP000650833">
    <property type="component" value="Unassembled WGS sequence"/>
</dbReference>
<dbReference type="PROSITE" id="PS00107">
    <property type="entry name" value="PROTEIN_KINASE_ATP"/>
    <property type="match status" value="1"/>
</dbReference>
<name>A0A8H7QBT5_9FUNG</name>
<dbReference type="AlphaFoldDB" id="A0A8H7QBT5"/>
<feature type="region of interest" description="Disordered" evidence="6">
    <location>
        <begin position="294"/>
        <end position="314"/>
    </location>
</feature>
<feature type="domain" description="Protein kinase" evidence="7">
    <location>
        <begin position="438"/>
        <end position="691"/>
    </location>
</feature>
<dbReference type="OrthoDB" id="8693905at2759"/>
<sequence length="936" mass="104405">MKSFNNNNNNLHTTLTIPVKKTADINQDYEQGFYQEHHIKEDQEEEKIIIKTQRNVVSKQHDTILSPTSLSNHYSNKALPSCPPLLSTNKSGHYRSSSASSSILERVWGEPPFDIKRPNCVPGFGPFDITTFKDDDDDDDEEEDDGEDQISIQSFLDNTSLTINFDDDNDIYDTKQSHTPSSSGDSGYGTRRKNRKRSSSVQPQSKSTTENNNKVQNLFEALFAPVTTIPSPPSLKIHPTSSKSTASLTGTQSSRGSNRNSITSSTKKLSLLFSKSRASHQQQIKEPHFVKYQTWSNNNSNDKHKPPATSTINTSIRRPHEENLFKCNDIIEEELLPPVIKIQDPIPKISSLQQRGRRRTDASLIRVKSEIMKPPSIVTTQTPTSAKSLQHDRCKSIGSLDLLLPTTPNTALSLISPTIENSNILDHCDQDGNIIARYKLGNVIGKGHFGTVFRALDLISGKTVAVKQINLKDSRKADIEDMMQEASLLGSLTHGNIVKYEGFIQTQEHMNIVLEYVENGSLLHTLKHFGNSLPEHLVASYCYDILQGLAYLHQQDVVHCDLKAANILTTKAGDVKLSDFGVSLNLKLKNHEENLVSGTPFWMSPEVIELKGASVQSDIWSLGCTVIELCTGKPPYSDLLTMTAMFKIVEDDCPPLPEEMSDDLKDFLKLCFKKNPVERPKAIHLMHHPWVLQKERKISLPNTPSTSTTAIKNNNSILQNYLKKTIKKDDNFTILDNSNTQNYPVPKRKSSSVSMLSPINNISSSIAPFVRPVGHLHNMVKITFAEGSGPICPLCSQRNHETASMCTTGCGLVCHPQCYEKHSSSSAASPGKCSLCYLASRNSKDLLLAEKCSHTIPHSFAPPKPTESISTQLTNIFKKKESNRKTTGFDDYPKYMKMNNARKSSQPILQTQQTGSPTTVRNSTTSKTWWKKKSQQ</sequence>
<feature type="compositionally biased region" description="Acidic residues" evidence="6">
    <location>
        <begin position="134"/>
        <end position="148"/>
    </location>
</feature>
<dbReference type="SUPFAM" id="SSF56112">
    <property type="entry name" value="Protein kinase-like (PK-like)"/>
    <property type="match status" value="1"/>
</dbReference>
<protein>
    <recommendedName>
        <fullName evidence="7">Protein kinase domain-containing protein</fullName>
    </recommendedName>
</protein>
<keyword evidence="1" id="KW-0808">Transferase</keyword>
<dbReference type="GO" id="GO:0005737">
    <property type="term" value="C:cytoplasm"/>
    <property type="evidence" value="ECO:0007669"/>
    <property type="project" value="TreeGrafter"/>
</dbReference>
<comment type="caution">
    <text evidence="8">The sequence shown here is derived from an EMBL/GenBank/DDBJ whole genome shotgun (WGS) entry which is preliminary data.</text>
</comment>
<dbReference type="InterPro" id="IPR050538">
    <property type="entry name" value="MAP_kinase_kinase_kinase"/>
</dbReference>
<evidence type="ECO:0000256" key="2">
    <source>
        <dbReference type="ARBA" id="ARBA00022741"/>
    </source>
</evidence>
<keyword evidence="9" id="KW-1185">Reference proteome</keyword>
<dbReference type="CDD" id="cd06627">
    <property type="entry name" value="STKc_Cdc7_like"/>
    <property type="match status" value="1"/>
</dbReference>
<dbReference type="InterPro" id="IPR008271">
    <property type="entry name" value="Ser/Thr_kinase_AS"/>
</dbReference>
<dbReference type="SMART" id="SM00220">
    <property type="entry name" value="S_TKc"/>
    <property type="match status" value="1"/>
</dbReference>
<feature type="binding site" evidence="5">
    <location>
        <position position="467"/>
    </location>
    <ligand>
        <name>ATP</name>
        <dbReference type="ChEBI" id="CHEBI:30616"/>
    </ligand>
</feature>
<dbReference type="PROSITE" id="PS00108">
    <property type="entry name" value="PROTEIN_KINASE_ST"/>
    <property type="match status" value="1"/>
</dbReference>
<feature type="compositionally biased region" description="Polar residues" evidence="6">
    <location>
        <begin position="239"/>
        <end position="260"/>
    </location>
</feature>
<evidence type="ECO:0000256" key="1">
    <source>
        <dbReference type="ARBA" id="ARBA00022679"/>
    </source>
</evidence>
<feature type="region of interest" description="Disordered" evidence="6">
    <location>
        <begin position="119"/>
        <end position="148"/>
    </location>
</feature>
<evidence type="ECO:0000259" key="7">
    <source>
        <dbReference type="PROSITE" id="PS50011"/>
    </source>
</evidence>
<proteinExistence type="predicted"/>
<dbReference type="GO" id="GO:0004709">
    <property type="term" value="F:MAP kinase kinase kinase activity"/>
    <property type="evidence" value="ECO:0007669"/>
    <property type="project" value="TreeGrafter"/>
</dbReference>
<accession>A0A8H7QBT5</accession>
<dbReference type="Gene3D" id="1.10.510.10">
    <property type="entry name" value="Transferase(Phosphotransferase) domain 1"/>
    <property type="match status" value="1"/>
</dbReference>
<dbReference type="PANTHER" id="PTHR48016:SF4">
    <property type="entry name" value="PROTEIN KINASE DOMAIN-CONTAINING PROTEIN"/>
    <property type="match status" value="1"/>
</dbReference>
<dbReference type="InterPro" id="IPR017441">
    <property type="entry name" value="Protein_kinase_ATP_BS"/>
</dbReference>
<evidence type="ECO:0000256" key="6">
    <source>
        <dbReference type="SAM" id="MobiDB-lite"/>
    </source>
</evidence>
<keyword evidence="2 5" id="KW-0547">Nucleotide-binding</keyword>
<evidence type="ECO:0000256" key="3">
    <source>
        <dbReference type="ARBA" id="ARBA00022777"/>
    </source>
</evidence>
<feature type="region of interest" description="Disordered" evidence="6">
    <location>
        <begin position="167"/>
        <end position="213"/>
    </location>
</feature>
<dbReference type="PROSITE" id="PS50011">
    <property type="entry name" value="PROTEIN_KINASE_DOM"/>
    <property type="match status" value="1"/>
</dbReference>
<dbReference type="InterPro" id="IPR011009">
    <property type="entry name" value="Kinase-like_dom_sf"/>
</dbReference>
<feature type="compositionally biased region" description="Polar residues" evidence="6">
    <location>
        <begin position="901"/>
        <end position="922"/>
    </location>
</feature>
<feature type="region of interest" description="Disordered" evidence="6">
    <location>
        <begin position="899"/>
        <end position="936"/>
    </location>
</feature>
<dbReference type="InterPro" id="IPR000719">
    <property type="entry name" value="Prot_kinase_dom"/>
</dbReference>
<keyword evidence="3" id="KW-0418">Kinase</keyword>
<gene>
    <name evidence="8" type="ORF">INT46_008850</name>
</gene>
<reference evidence="8" key="1">
    <citation type="submission" date="2020-12" db="EMBL/GenBank/DDBJ databases">
        <title>Metabolic potential, ecology and presence of endohyphal bacteria is reflected in genomic diversity of Mucoromycotina.</title>
        <authorList>
            <person name="Muszewska A."/>
            <person name="Okrasinska A."/>
            <person name="Steczkiewicz K."/>
            <person name="Drgas O."/>
            <person name="Orlowska M."/>
            <person name="Perlinska-Lenart U."/>
            <person name="Aleksandrzak-Piekarczyk T."/>
            <person name="Szatraj K."/>
            <person name="Zielenkiewicz U."/>
            <person name="Pilsyk S."/>
            <person name="Malc E."/>
            <person name="Mieczkowski P."/>
            <person name="Kruszewska J.S."/>
            <person name="Biernat P."/>
            <person name="Pawlowska J."/>
        </authorList>
    </citation>
    <scope>NUCLEOTIDE SEQUENCE</scope>
    <source>
        <strain evidence="8">CBS 226.32</strain>
    </source>
</reference>